<evidence type="ECO:0000313" key="2">
    <source>
        <dbReference type="Proteomes" id="UP000187429"/>
    </source>
</evidence>
<reference evidence="2" key="1">
    <citation type="submission" date="2017-01" db="EMBL/GenBank/DDBJ databases">
        <authorList>
            <person name="Wang Y."/>
            <person name="White M."/>
            <person name="Kvist S."/>
            <person name="Moncalvo J.-M."/>
        </authorList>
    </citation>
    <scope>NUCLEOTIDE SEQUENCE [LARGE SCALE GENOMIC DNA]</scope>
    <source>
        <strain evidence="2">ID-206-W2</strain>
    </source>
</reference>
<dbReference type="Proteomes" id="UP000187429">
    <property type="component" value="Unassembled WGS sequence"/>
</dbReference>
<dbReference type="AlphaFoldDB" id="A0A1R1Y3D6"/>
<sequence>MPSNYRRVLSIETLETIRKLRKVFKKLAKEFSGDTEYSDLKEKVNQLCSEDPWINRKAEFKKACGLLLDIKSRELWSWLKRFSGRFRSSLVDEPIFDKNRQFITDTEAKAETWVAHFEELKKDSAENSRSNEKLSKIVRNSLNDYTECDAPLTWSEICGVLKATPNNKSPGCEGITSKIWKLIQHEEKPTSQFTKIISRLFNGMWNTDRMPIQMDPSVVGYPASPLPFEIFINDLLEGIKGVKIPGIDEEIPEKLSAWSKKWEMQINQDKCGVIGINSRTGMLFTVMGKPIDQVSNYKYLGKNRENGRKAFNSIQYFFSRKDIPTAMRVSLIRTVLIPILCYSGEIYGMSEARCGTLQKVADEAARLAVGVCHSAALQRLGNELKIEDILTRQPDQLAVQDSVVYEGQQNCPLEEAVPEGSWKQNDYPGTAG</sequence>
<comment type="caution">
    <text evidence="1">The sequence shown here is derived from an EMBL/GenBank/DDBJ whole genome shotgun (WGS) entry which is preliminary data.</text>
</comment>
<protein>
    <recommendedName>
        <fullName evidence="3">Reverse transcriptase domain-containing protein</fullName>
    </recommendedName>
</protein>
<accession>A0A1R1Y3D6</accession>
<dbReference type="EMBL" id="LSSM01002521">
    <property type="protein sequence ID" value="OMJ21423.1"/>
    <property type="molecule type" value="Genomic_DNA"/>
</dbReference>
<name>A0A1R1Y3D6_9FUNG</name>
<organism evidence="1 2">
    <name type="scientific">Smittium culicis</name>
    <dbReference type="NCBI Taxonomy" id="133412"/>
    <lineage>
        <taxon>Eukaryota</taxon>
        <taxon>Fungi</taxon>
        <taxon>Fungi incertae sedis</taxon>
        <taxon>Zoopagomycota</taxon>
        <taxon>Kickxellomycotina</taxon>
        <taxon>Harpellomycetes</taxon>
        <taxon>Harpellales</taxon>
        <taxon>Legeriomycetaceae</taxon>
        <taxon>Smittium</taxon>
    </lineage>
</organism>
<keyword evidence="2" id="KW-1185">Reference proteome</keyword>
<evidence type="ECO:0000313" key="1">
    <source>
        <dbReference type="EMBL" id="OMJ21423.1"/>
    </source>
</evidence>
<proteinExistence type="predicted"/>
<evidence type="ECO:0008006" key="3">
    <source>
        <dbReference type="Google" id="ProtNLM"/>
    </source>
</evidence>
<gene>
    <name evidence="1" type="ORF">AYI69_g5814</name>
</gene>